<proteinExistence type="predicted"/>
<evidence type="ECO:0000256" key="1">
    <source>
        <dbReference type="SAM" id="MobiDB-lite"/>
    </source>
</evidence>
<dbReference type="AlphaFoldDB" id="A0AA39YY65"/>
<keyword evidence="2" id="KW-1133">Transmembrane helix</keyword>
<organism evidence="3 4">
    <name type="scientific">Lasiodiplodia hormozganensis</name>
    <dbReference type="NCBI Taxonomy" id="869390"/>
    <lineage>
        <taxon>Eukaryota</taxon>
        <taxon>Fungi</taxon>
        <taxon>Dikarya</taxon>
        <taxon>Ascomycota</taxon>
        <taxon>Pezizomycotina</taxon>
        <taxon>Dothideomycetes</taxon>
        <taxon>Dothideomycetes incertae sedis</taxon>
        <taxon>Botryosphaeriales</taxon>
        <taxon>Botryosphaeriaceae</taxon>
        <taxon>Lasiodiplodia</taxon>
    </lineage>
</organism>
<accession>A0AA39YY65</accession>
<keyword evidence="2" id="KW-0472">Membrane</keyword>
<dbReference type="EMBL" id="JAUJDW010000010">
    <property type="protein sequence ID" value="KAK0660751.1"/>
    <property type="molecule type" value="Genomic_DNA"/>
</dbReference>
<feature type="region of interest" description="Disordered" evidence="1">
    <location>
        <begin position="359"/>
        <end position="423"/>
    </location>
</feature>
<keyword evidence="2" id="KW-0812">Transmembrane</keyword>
<feature type="transmembrane region" description="Helical" evidence="2">
    <location>
        <begin position="313"/>
        <end position="333"/>
    </location>
</feature>
<sequence length="423" mass="46253">MEGTFQLNGIEEIQGSLTINSAEKLDRIDLGDLKKLDGLFISSSSVEWDGISWPNLHTVKEVHWAHVLFNSSGNNPKLKGVEDLYLYDTKINDPSDVFEVEAGKYIYIGDNANMKNITLPDLKSVSIALEIFGNAPSVAISFPELEWVDDLLVSGVGKRPGWGGATILPSSLDLPKLVEVKGDLIISDSHGIDSVIAPSLTRVHGNLKVVNNAGLQTMPFEGLYSVDGDLVYNGSFSALSGQVRHTIGMVSYETDNDFSCCRYYGSTIDYQGGYYCKSASESCSTAKTALSWTTPTPTPTPTPRGRSNDHLEWWALLIICMIVGAILVAIFVFEYRRRSRLKEALASARKHSRVRLPTVNTSTARAPSPNALPPPPVYRPRADDADAILPPPVTAMAPPPKYSEAVGSEAEKATLEMEYRNRD</sequence>
<feature type="compositionally biased region" description="Basic and acidic residues" evidence="1">
    <location>
        <begin position="409"/>
        <end position="423"/>
    </location>
</feature>
<feature type="compositionally biased region" description="Pro residues" evidence="1">
    <location>
        <begin position="389"/>
        <end position="401"/>
    </location>
</feature>
<evidence type="ECO:0000313" key="4">
    <source>
        <dbReference type="Proteomes" id="UP001175001"/>
    </source>
</evidence>
<protein>
    <submittedName>
        <fullName evidence="3">Uncharacterized protein</fullName>
    </submittedName>
</protein>
<evidence type="ECO:0000313" key="3">
    <source>
        <dbReference type="EMBL" id="KAK0660751.1"/>
    </source>
</evidence>
<evidence type="ECO:0000256" key="2">
    <source>
        <dbReference type="SAM" id="Phobius"/>
    </source>
</evidence>
<dbReference type="Proteomes" id="UP001175001">
    <property type="component" value="Unassembled WGS sequence"/>
</dbReference>
<keyword evidence="4" id="KW-1185">Reference proteome</keyword>
<gene>
    <name evidence="3" type="ORF">DIS24_g3106</name>
</gene>
<dbReference type="SUPFAM" id="SSF52058">
    <property type="entry name" value="L domain-like"/>
    <property type="match status" value="1"/>
</dbReference>
<comment type="caution">
    <text evidence="3">The sequence shown here is derived from an EMBL/GenBank/DDBJ whole genome shotgun (WGS) entry which is preliminary data.</text>
</comment>
<reference evidence="3" key="1">
    <citation type="submission" date="2023-06" db="EMBL/GenBank/DDBJ databases">
        <title>Multi-omics analyses reveal the molecular pathogenesis toolkit of Lasiodiplodia hormozganensis, a cross-kingdom pathogen.</title>
        <authorList>
            <person name="Felix C."/>
            <person name="Meneses R."/>
            <person name="Goncalves M.F.M."/>
            <person name="Tilleman L."/>
            <person name="Duarte A.S."/>
            <person name="Jorrin-Novo J.V."/>
            <person name="Van De Peer Y."/>
            <person name="Deforce D."/>
            <person name="Van Nieuwerburgh F."/>
            <person name="Esteves A.C."/>
            <person name="Alves A."/>
        </authorList>
    </citation>
    <scope>NUCLEOTIDE SEQUENCE</scope>
    <source>
        <strain evidence="3">CBS 339.90</strain>
    </source>
</reference>
<name>A0AA39YY65_9PEZI</name>